<dbReference type="CDD" id="cd03257">
    <property type="entry name" value="ABC_NikE_OppD_transporters"/>
    <property type="match status" value="1"/>
</dbReference>
<dbReference type="InterPro" id="IPR017871">
    <property type="entry name" value="ABC_transporter-like_CS"/>
</dbReference>
<dbReference type="InterPro" id="IPR013563">
    <property type="entry name" value="Oligopep_ABC_C"/>
</dbReference>
<evidence type="ECO:0000313" key="9">
    <source>
        <dbReference type="EMBL" id="MCW3783644.1"/>
    </source>
</evidence>
<organism evidence="9 10">
    <name type="scientific">Defluviimonas salinarum</name>
    <dbReference type="NCBI Taxonomy" id="2992147"/>
    <lineage>
        <taxon>Bacteria</taxon>
        <taxon>Pseudomonadati</taxon>
        <taxon>Pseudomonadota</taxon>
        <taxon>Alphaproteobacteria</taxon>
        <taxon>Rhodobacterales</taxon>
        <taxon>Paracoccaceae</taxon>
        <taxon>Albidovulum</taxon>
    </lineage>
</organism>
<sequence>MRAGVAPVIDDLSFELAHGESISFVGESGCGKSMTALAIMGLLPEGIGRVASGKIWFDGEDLVAASPARLRHIRGNKIGMIFQEPMTSLNPVYSVGEQIAEVLREHQGLSRKAAWAEAIELLDAVRIPNPETRATAYPFEMSGGQRQRVMIAIALACKPKILIADEPTTALDVTVQAQIFDLLRDLRRQTGTSLIMITHDMGAVAEMAERMIVMYAGRKAEEGPVDKVIAHARHPYTQGLISCVPHLVAHLTEERQDLNEVPGIVPGLAEFGQGRCLFASRCARATERCLTTRPEEIAFSDVHRSACWHAEGM</sequence>
<evidence type="ECO:0000259" key="8">
    <source>
        <dbReference type="PROSITE" id="PS50893"/>
    </source>
</evidence>
<comment type="subcellular location">
    <subcellularLocation>
        <location evidence="1">Cell inner membrane</location>
        <topology evidence="1">Peripheral membrane protein</topology>
    </subcellularLocation>
</comment>
<evidence type="ECO:0000256" key="7">
    <source>
        <dbReference type="ARBA" id="ARBA00023136"/>
    </source>
</evidence>
<dbReference type="PROSITE" id="PS50893">
    <property type="entry name" value="ABC_TRANSPORTER_2"/>
    <property type="match status" value="1"/>
</dbReference>
<dbReference type="SUPFAM" id="SSF52540">
    <property type="entry name" value="P-loop containing nucleoside triphosphate hydrolases"/>
    <property type="match status" value="1"/>
</dbReference>
<gene>
    <name evidence="9" type="ORF">OM960_19070</name>
</gene>
<feature type="domain" description="ABC transporter" evidence="8">
    <location>
        <begin position="1"/>
        <end position="241"/>
    </location>
</feature>
<dbReference type="Pfam" id="PF00005">
    <property type="entry name" value="ABC_tran"/>
    <property type="match status" value="1"/>
</dbReference>
<dbReference type="PROSITE" id="PS00211">
    <property type="entry name" value="ABC_TRANSPORTER_1"/>
    <property type="match status" value="1"/>
</dbReference>
<dbReference type="InterPro" id="IPR003439">
    <property type="entry name" value="ABC_transporter-like_ATP-bd"/>
</dbReference>
<comment type="similarity">
    <text evidence="2">Belongs to the ABC transporter superfamily.</text>
</comment>
<dbReference type="PANTHER" id="PTHR43297">
    <property type="entry name" value="OLIGOPEPTIDE TRANSPORT ATP-BINDING PROTEIN APPD"/>
    <property type="match status" value="1"/>
</dbReference>
<proteinExistence type="inferred from homology"/>
<evidence type="ECO:0000256" key="2">
    <source>
        <dbReference type="ARBA" id="ARBA00005417"/>
    </source>
</evidence>
<dbReference type="GO" id="GO:0005524">
    <property type="term" value="F:ATP binding"/>
    <property type="evidence" value="ECO:0007669"/>
    <property type="project" value="UniProtKB-KW"/>
</dbReference>
<keyword evidence="7" id="KW-0472">Membrane</keyword>
<keyword evidence="10" id="KW-1185">Reference proteome</keyword>
<dbReference type="EMBL" id="JAPDOG010000022">
    <property type="protein sequence ID" value="MCW3783644.1"/>
    <property type="molecule type" value="Genomic_DNA"/>
</dbReference>
<dbReference type="Gene3D" id="3.40.50.300">
    <property type="entry name" value="P-loop containing nucleotide triphosphate hydrolases"/>
    <property type="match status" value="1"/>
</dbReference>
<dbReference type="Proteomes" id="UP001207582">
    <property type="component" value="Unassembled WGS sequence"/>
</dbReference>
<protein>
    <submittedName>
        <fullName evidence="9">ABC transporter ATP-binding protein</fullName>
    </submittedName>
</protein>
<evidence type="ECO:0000256" key="5">
    <source>
        <dbReference type="ARBA" id="ARBA00022741"/>
    </source>
</evidence>
<keyword evidence="5" id="KW-0547">Nucleotide-binding</keyword>
<keyword evidence="6 9" id="KW-0067">ATP-binding</keyword>
<evidence type="ECO:0000256" key="6">
    <source>
        <dbReference type="ARBA" id="ARBA00022840"/>
    </source>
</evidence>
<dbReference type="SMART" id="SM00382">
    <property type="entry name" value="AAA"/>
    <property type="match status" value="1"/>
</dbReference>
<comment type="caution">
    <text evidence="9">The sequence shown here is derived from an EMBL/GenBank/DDBJ whole genome shotgun (WGS) entry which is preliminary data.</text>
</comment>
<dbReference type="RefSeq" id="WP_264773089.1">
    <property type="nucleotide sequence ID" value="NZ_JAPDOG010000022.1"/>
</dbReference>
<dbReference type="Pfam" id="PF08352">
    <property type="entry name" value="oligo_HPY"/>
    <property type="match status" value="1"/>
</dbReference>
<evidence type="ECO:0000313" key="10">
    <source>
        <dbReference type="Proteomes" id="UP001207582"/>
    </source>
</evidence>
<evidence type="ECO:0000256" key="3">
    <source>
        <dbReference type="ARBA" id="ARBA00022448"/>
    </source>
</evidence>
<accession>A0ABT3J7K3</accession>
<dbReference type="InterPro" id="IPR027417">
    <property type="entry name" value="P-loop_NTPase"/>
</dbReference>
<dbReference type="InterPro" id="IPR050388">
    <property type="entry name" value="ABC_Ni/Peptide_Import"/>
</dbReference>
<dbReference type="InterPro" id="IPR003593">
    <property type="entry name" value="AAA+_ATPase"/>
</dbReference>
<evidence type="ECO:0000256" key="4">
    <source>
        <dbReference type="ARBA" id="ARBA00022475"/>
    </source>
</evidence>
<evidence type="ECO:0000256" key="1">
    <source>
        <dbReference type="ARBA" id="ARBA00004417"/>
    </source>
</evidence>
<keyword evidence="3" id="KW-0813">Transport</keyword>
<reference evidence="9 10" key="1">
    <citation type="submission" date="2022-10" db="EMBL/GenBank/DDBJ databases">
        <title>Defluviimonas sp. CAU 1641 isolated from mud.</title>
        <authorList>
            <person name="Kim W."/>
        </authorList>
    </citation>
    <scope>NUCLEOTIDE SEQUENCE [LARGE SCALE GENOMIC DNA]</scope>
    <source>
        <strain evidence="9 10">CAU 1641</strain>
    </source>
</reference>
<name>A0ABT3J7K3_9RHOB</name>
<dbReference type="PANTHER" id="PTHR43297:SF2">
    <property type="entry name" value="DIPEPTIDE TRANSPORT ATP-BINDING PROTEIN DPPD"/>
    <property type="match status" value="1"/>
</dbReference>
<keyword evidence="4" id="KW-1003">Cell membrane</keyword>
<dbReference type="NCBIfam" id="TIGR01727">
    <property type="entry name" value="oligo_HPY"/>
    <property type="match status" value="1"/>
</dbReference>